<sequence length="477" mass="52786">MDSLTLDLREFIKAVEAGQPDALVHVDKPVDPAAFEVTAVLQQLEDAGRFPMAIFHQPLNLRGEVSRFPLITNVFADRARCAQALGLPVTEAKFPLSIEYGRREQDRIAPTVVTPGESPVKDVVKVGDQVDLREFPIVRHHHMDPAPYIDMTPIMRDPDSGAYNAAYLRTMYKGPRKLGLHMSPRHSWQITRKHEDRGLPTPVVIVVSHHPAFFLGTLNVAPFGDDDYEVIGSVAGRSLRLVPSETWGEDFMVPADAEIVIEGVIPPGVREVEGPFGEFPGTYGPQRLRWVVDVTAVTHRRDAIYQDVFVGHPDDWIQGGLPKEARIYNRIKGVVPSVQAVHLPVSGVCRLHCNIAIDKKVDGESKQAAMIALGEVDMIKHVFVVDADVDPFDDRQVLWAIATRVQADQAIDMIKNAKGNTLDPSQTDPIMTTKMIVDATKPVRRPFSERILVPDDAKARVPMADYVRESAPAAAGE</sequence>
<dbReference type="GO" id="GO:0016831">
    <property type="term" value="F:carboxy-lyase activity"/>
    <property type="evidence" value="ECO:0007669"/>
    <property type="project" value="InterPro"/>
</dbReference>
<dbReference type="Pfam" id="PF20696">
    <property type="entry name" value="UbiD_C"/>
    <property type="match status" value="1"/>
</dbReference>
<dbReference type="Pfam" id="PF20695">
    <property type="entry name" value="UbiD_N"/>
    <property type="match status" value="1"/>
</dbReference>
<dbReference type="InterPro" id="IPR048304">
    <property type="entry name" value="UbiD_Rift_dom"/>
</dbReference>
<feature type="domain" description="3-octaprenyl-4-hydroxybenzoate carboxy-lyase-like Rift-related" evidence="2">
    <location>
        <begin position="116"/>
        <end position="313"/>
    </location>
</feature>
<feature type="domain" description="3-octaprenyl-4-hydroxybenzoate carboxy-lyase-like C-terminal" evidence="4">
    <location>
        <begin position="319"/>
        <end position="439"/>
    </location>
</feature>
<dbReference type="SUPFAM" id="SSF143968">
    <property type="entry name" value="UbiD C-terminal domain-like"/>
    <property type="match status" value="1"/>
</dbReference>
<evidence type="ECO:0000259" key="2">
    <source>
        <dbReference type="Pfam" id="PF01977"/>
    </source>
</evidence>
<comment type="caution">
    <text evidence="5">The sequence shown here is derived from an EMBL/GenBank/DDBJ whole genome shotgun (WGS) entry which is preliminary data.</text>
</comment>
<organism evidence="5 6">
    <name type="scientific">Jiangella asiatica</name>
    <dbReference type="NCBI Taxonomy" id="2530372"/>
    <lineage>
        <taxon>Bacteria</taxon>
        <taxon>Bacillati</taxon>
        <taxon>Actinomycetota</taxon>
        <taxon>Actinomycetes</taxon>
        <taxon>Jiangellales</taxon>
        <taxon>Jiangellaceae</taxon>
        <taxon>Jiangella</taxon>
    </lineage>
</organism>
<proteinExistence type="inferred from homology"/>
<reference evidence="5 6" key="1">
    <citation type="submission" date="2019-03" db="EMBL/GenBank/DDBJ databases">
        <title>Draft genome sequences of novel Actinobacteria.</title>
        <authorList>
            <person name="Sahin N."/>
            <person name="Ay H."/>
            <person name="Saygin H."/>
        </authorList>
    </citation>
    <scope>NUCLEOTIDE SEQUENCE [LARGE SCALE GENOMIC DNA]</scope>
    <source>
        <strain evidence="5 6">5K138</strain>
    </source>
</reference>
<dbReference type="Gene3D" id="3.40.1670.10">
    <property type="entry name" value="UbiD C-terminal domain-like"/>
    <property type="match status" value="1"/>
</dbReference>
<evidence type="ECO:0000313" key="6">
    <source>
        <dbReference type="Proteomes" id="UP000294739"/>
    </source>
</evidence>
<evidence type="ECO:0000259" key="4">
    <source>
        <dbReference type="Pfam" id="PF20696"/>
    </source>
</evidence>
<gene>
    <name evidence="5" type="ORF">E1269_24880</name>
</gene>
<dbReference type="InterPro" id="IPR002830">
    <property type="entry name" value="UbiD"/>
</dbReference>
<dbReference type="Proteomes" id="UP000294739">
    <property type="component" value="Unassembled WGS sequence"/>
</dbReference>
<dbReference type="InterPro" id="IPR049381">
    <property type="entry name" value="UbiD-like_C"/>
</dbReference>
<evidence type="ECO:0000313" key="5">
    <source>
        <dbReference type="EMBL" id="TDE00697.1"/>
    </source>
</evidence>
<dbReference type="PANTHER" id="PTHR30108:SF21">
    <property type="entry name" value="4-HYDROXYBENZOATE DECARBOXYLASE"/>
    <property type="match status" value="1"/>
</dbReference>
<evidence type="ECO:0000256" key="1">
    <source>
        <dbReference type="ARBA" id="ARBA00010021"/>
    </source>
</evidence>
<dbReference type="AlphaFoldDB" id="A0A4R5CMZ1"/>
<accession>A0A4R5CMZ1</accession>
<keyword evidence="6" id="KW-1185">Reference proteome</keyword>
<dbReference type="InterPro" id="IPR049383">
    <property type="entry name" value="UbiD-like_N"/>
</dbReference>
<feature type="domain" description="3-octaprenyl-4-hydroxybenzoate carboxy-lyase-like N-terminal" evidence="3">
    <location>
        <begin position="21"/>
        <end position="91"/>
    </location>
</feature>
<comment type="similarity">
    <text evidence="1">Belongs to the UbiD family.</text>
</comment>
<dbReference type="InParanoid" id="A0A4R5CMZ1"/>
<evidence type="ECO:0000259" key="3">
    <source>
        <dbReference type="Pfam" id="PF20695"/>
    </source>
</evidence>
<dbReference type="NCBIfam" id="TIGR00148">
    <property type="entry name" value="UbiD family decarboxylase"/>
    <property type="match status" value="1"/>
</dbReference>
<dbReference type="OrthoDB" id="9809841at2"/>
<protein>
    <submittedName>
        <fullName evidence="5">UbiD family decarboxylase</fullName>
    </submittedName>
</protein>
<dbReference type="Pfam" id="PF01977">
    <property type="entry name" value="UbiD"/>
    <property type="match status" value="1"/>
</dbReference>
<dbReference type="EMBL" id="SMKZ01000047">
    <property type="protein sequence ID" value="TDE00697.1"/>
    <property type="molecule type" value="Genomic_DNA"/>
</dbReference>
<dbReference type="RefSeq" id="WP_131899640.1">
    <property type="nucleotide sequence ID" value="NZ_SMKZ01000047.1"/>
</dbReference>
<dbReference type="GO" id="GO:0005737">
    <property type="term" value="C:cytoplasm"/>
    <property type="evidence" value="ECO:0007669"/>
    <property type="project" value="TreeGrafter"/>
</dbReference>
<name>A0A4R5CMZ1_9ACTN</name>
<dbReference type="SUPFAM" id="SSF50475">
    <property type="entry name" value="FMN-binding split barrel"/>
    <property type="match status" value="1"/>
</dbReference>
<dbReference type="PANTHER" id="PTHR30108">
    <property type="entry name" value="3-OCTAPRENYL-4-HYDROXYBENZOATE CARBOXY-LYASE-RELATED"/>
    <property type="match status" value="1"/>
</dbReference>